<organism evidence="13 14">
    <name type="scientific">Lachnellula cervina</name>
    <dbReference type="NCBI Taxonomy" id="1316786"/>
    <lineage>
        <taxon>Eukaryota</taxon>
        <taxon>Fungi</taxon>
        <taxon>Dikarya</taxon>
        <taxon>Ascomycota</taxon>
        <taxon>Pezizomycotina</taxon>
        <taxon>Leotiomycetes</taxon>
        <taxon>Helotiales</taxon>
        <taxon>Lachnaceae</taxon>
        <taxon>Lachnellula</taxon>
    </lineage>
</organism>
<dbReference type="PANTHER" id="PTHR10815:SF13">
    <property type="entry name" value="METHYLATED-DNA--PROTEIN-CYSTEINE METHYLTRANSFERASE"/>
    <property type="match status" value="1"/>
</dbReference>
<evidence type="ECO:0000256" key="4">
    <source>
        <dbReference type="ARBA" id="ARBA00015377"/>
    </source>
</evidence>
<evidence type="ECO:0000256" key="10">
    <source>
        <dbReference type="ARBA" id="ARBA00031621"/>
    </source>
</evidence>
<dbReference type="EC" id="2.1.1.63" evidence="3"/>
<comment type="caution">
    <text evidence="13">The sequence shown here is derived from an EMBL/GenBank/DDBJ whole genome shotgun (WGS) entry which is preliminary data.</text>
</comment>
<dbReference type="GO" id="GO:0003908">
    <property type="term" value="F:methylated-DNA-[protein]-cysteine S-methyltransferase activity"/>
    <property type="evidence" value="ECO:0007669"/>
    <property type="project" value="UniProtKB-EC"/>
</dbReference>
<dbReference type="Gene3D" id="1.10.10.10">
    <property type="entry name" value="Winged helix-like DNA-binding domain superfamily/Winged helix DNA-binding domain"/>
    <property type="match status" value="1"/>
</dbReference>
<dbReference type="GO" id="GO:0032259">
    <property type="term" value="P:methylation"/>
    <property type="evidence" value="ECO:0007669"/>
    <property type="project" value="UniProtKB-KW"/>
</dbReference>
<evidence type="ECO:0000256" key="3">
    <source>
        <dbReference type="ARBA" id="ARBA00011918"/>
    </source>
</evidence>
<evidence type="ECO:0000256" key="1">
    <source>
        <dbReference type="ARBA" id="ARBA00001286"/>
    </source>
</evidence>
<reference evidence="13 14" key="1">
    <citation type="submission" date="2018-05" db="EMBL/GenBank/DDBJ databases">
        <title>Whole genome sequencing for identification of molecular markers to develop diagnostic detection tools for the regulated plant pathogen Lachnellula willkommii.</title>
        <authorList>
            <person name="Giroux E."/>
            <person name="Bilodeau G."/>
        </authorList>
    </citation>
    <scope>NUCLEOTIDE SEQUENCE [LARGE SCALE GENOMIC DNA]</scope>
    <source>
        <strain evidence="13 14">CBS 625.97</strain>
    </source>
</reference>
<gene>
    <name evidence="13" type="primary">ogt</name>
    <name evidence="13" type="ORF">LCER1_G008850</name>
</gene>
<dbReference type="EMBL" id="QGMG01001994">
    <property type="protein sequence ID" value="TVY41277.1"/>
    <property type="molecule type" value="Genomic_DNA"/>
</dbReference>
<keyword evidence="8" id="KW-0234">DNA repair</keyword>
<evidence type="ECO:0000259" key="12">
    <source>
        <dbReference type="Pfam" id="PF01035"/>
    </source>
</evidence>
<keyword evidence="14" id="KW-1185">Reference proteome</keyword>
<protein>
    <recommendedName>
        <fullName evidence="4">Methylated-DNA--protein-cysteine methyltransferase</fullName>
        <ecNumber evidence="3">2.1.1.63</ecNumber>
    </recommendedName>
    <alternativeName>
        <fullName evidence="9">6-O-methylguanine-DNA methyltransferase</fullName>
    </alternativeName>
    <alternativeName>
        <fullName evidence="10">O-6-methylguanine-DNA-alkyltransferase</fullName>
    </alternativeName>
</protein>
<dbReference type="Pfam" id="PF01035">
    <property type="entry name" value="DNA_binding_1"/>
    <property type="match status" value="1"/>
</dbReference>
<dbReference type="CDD" id="cd06445">
    <property type="entry name" value="ATase"/>
    <property type="match status" value="1"/>
</dbReference>
<feature type="domain" description="Methylated-DNA-[protein]-cysteine S-methyltransferase DNA binding" evidence="12">
    <location>
        <begin position="217"/>
        <end position="305"/>
    </location>
</feature>
<sequence>MQGEIRLNVEEQASEPNELRVQNMKEKKAKKKLTLNPNLITKPRNKCNPIPPPDGSTSIVSYLHEWEATAVFELGTVGGDPKVEMVAVVMPELTRSQVVIGCHFHVYHQKQTVHYKYIYSPSLSPLTPSKVNETTTKDSIPDCAIMEVPLANEKRKRAAGDDAARPTKAIKKTELASLDDPEVETADTSPYFKAITTKEETQLTAYLRKISLSSKTPFQKRVLTALCQVPRGQYTTYGTMSKYLSSSPRAVGNALKNNPFAPQVPCHRVLASDGGLGGFMGSWGRGGEKGKNDDKKLKLLREEGVRFGGNGKVVGKVWNGFK</sequence>
<keyword evidence="5 13" id="KW-0489">Methyltransferase</keyword>
<dbReference type="InterPro" id="IPR001497">
    <property type="entry name" value="MethylDNA_cys_MeTrfase_AS"/>
</dbReference>
<comment type="similarity">
    <text evidence="2">Belongs to the MGMT family.</text>
</comment>
<evidence type="ECO:0000256" key="8">
    <source>
        <dbReference type="ARBA" id="ARBA00023204"/>
    </source>
</evidence>
<evidence type="ECO:0000256" key="11">
    <source>
        <dbReference type="ARBA" id="ARBA00049348"/>
    </source>
</evidence>
<dbReference type="AlphaFoldDB" id="A0A7D8YLG9"/>
<dbReference type="Proteomes" id="UP000481288">
    <property type="component" value="Unassembled WGS sequence"/>
</dbReference>
<keyword evidence="7" id="KW-0227">DNA damage</keyword>
<dbReference type="InterPro" id="IPR014048">
    <property type="entry name" value="MethylDNA_cys_MeTrfase_DNA-bd"/>
</dbReference>
<dbReference type="PROSITE" id="PS00374">
    <property type="entry name" value="MGMT"/>
    <property type="match status" value="1"/>
</dbReference>
<dbReference type="PANTHER" id="PTHR10815">
    <property type="entry name" value="METHYLATED-DNA--PROTEIN-CYSTEINE METHYLTRANSFERASE"/>
    <property type="match status" value="1"/>
</dbReference>
<evidence type="ECO:0000313" key="13">
    <source>
        <dbReference type="EMBL" id="TVY41277.1"/>
    </source>
</evidence>
<keyword evidence="6 13" id="KW-0808">Transferase</keyword>
<comment type="catalytic activity">
    <reaction evidence="1">
        <text>a 4-O-methyl-thymidine in DNA + L-cysteinyl-[protein] = a thymidine in DNA + S-methyl-L-cysteinyl-[protein]</text>
        <dbReference type="Rhea" id="RHEA:53428"/>
        <dbReference type="Rhea" id="RHEA-COMP:10131"/>
        <dbReference type="Rhea" id="RHEA-COMP:10132"/>
        <dbReference type="Rhea" id="RHEA-COMP:13555"/>
        <dbReference type="Rhea" id="RHEA-COMP:13556"/>
        <dbReference type="ChEBI" id="CHEBI:29950"/>
        <dbReference type="ChEBI" id="CHEBI:82612"/>
        <dbReference type="ChEBI" id="CHEBI:137386"/>
        <dbReference type="ChEBI" id="CHEBI:137387"/>
        <dbReference type="EC" id="2.1.1.63"/>
    </reaction>
</comment>
<evidence type="ECO:0000256" key="5">
    <source>
        <dbReference type="ARBA" id="ARBA00022603"/>
    </source>
</evidence>
<evidence type="ECO:0000256" key="7">
    <source>
        <dbReference type="ARBA" id="ARBA00022763"/>
    </source>
</evidence>
<evidence type="ECO:0000256" key="6">
    <source>
        <dbReference type="ARBA" id="ARBA00022679"/>
    </source>
</evidence>
<dbReference type="GO" id="GO:0006281">
    <property type="term" value="P:DNA repair"/>
    <property type="evidence" value="ECO:0007669"/>
    <property type="project" value="UniProtKB-KW"/>
</dbReference>
<proteinExistence type="inferred from homology"/>
<evidence type="ECO:0000313" key="14">
    <source>
        <dbReference type="Proteomes" id="UP000481288"/>
    </source>
</evidence>
<accession>A0A7D8YLG9</accession>
<evidence type="ECO:0000256" key="9">
    <source>
        <dbReference type="ARBA" id="ARBA00030795"/>
    </source>
</evidence>
<evidence type="ECO:0000256" key="2">
    <source>
        <dbReference type="ARBA" id="ARBA00008711"/>
    </source>
</evidence>
<dbReference type="InterPro" id="IPR036388">
    <property type="entry name" value="WH-like_DNA-bd_sf"/>
</dbReference>
<dbReference type="SUPFAM" id="SSF46767">
    <property type="entry name" value="Methylated DNA-protein cysteine methyltransferase, C-terminal domain"/>
    <property type="match status" value="1"/>
</dbReference>
<comment type="catalytic activity">
    <reaction evidence="11">
        <text>a 6-O-methyl-2'-deoxyguanosine in DNA + L-cysteinyl-[protein] = S-methyl-L-cysteinyl-[protein] + a 2'-deoxyguanosine in DNA</text>
        <dbReference type="Rhea" id="RHEA:24000"/>
        <dbReference type="Rhea" id="RHEA-COMP:10131"/>
        <dbReference type="Rhea" id="RHEA-COMP:10132"/>
        <dbReference type="Rhea" id="RHEA-COMP:11367"/>
        <dbReference type="Rhea" id="RHEA-COMP:11368"/>
        <dbReference type="ChEBI" id="CHEBI:29950"/>
        <dbReference type="ChEBI" id="CHEBI:82612"/>
        <dbReference type="ChEBI" id="CHEBI:85445"/>
        <dbReference type="ChEBI" id="CHEBI:85448"/>
        <dbReference type="EC" id="2.1.1.63"/>
    </reaction>
</comment>
<dbReference type="NCBIfam" id="TIGR00589">
    <property type="entry name" value="ogt"/>
    <property type="match status" value="1"/>
</dbReference>
<dbReference type="OrthoDB" id="1907495at2759"/>
<dbReference type="InterPro" id="IPR036217">
    <property type="entry name" value="MethylDNA_cys_MeTrfase_DNAb"/>
</dbReference>
<name>A0A7D8YLG9_9HELO</name>